<dbReference type="InterPro" id="IPR005654">
    <property type="entry name" value="ATPase_AFG1-like"/>
</dbReference>
<organism evidence="5 6">
    <name type="scientific">Lecanosticta acicola</name>
    <dbReference type="NCBI Taxonomy" id="111012"/>
    <lineage>
        <taxon>Eukaryota</taxon>
        <taxon>Fungi</taxon>
        <taxon>Dikarya</taxon>
        <taxon>Ascomycota</taxon>
        <taxon>Pezizomycotina</taxon>
        <taxon>Dothideomycetes</taxon>
        <taxon>Dothideomycetidae</taxon>
        <taxon>Mycosphaerellales</taxon>
        <taxon>Mycosphaerellaceae</taxon>
        <taxon>Lecanosticta</taxon>
    </lineage>
</organism>
<evidence type="ECO:0000256" key="4">
    <source>
        <dbReference type="SAM" id="MobiDB-lite"/>
    </source>
</evidence>
<dbReference type="GO" id="GO:0005524">
    <property type="term" value="F:ATP binding"/>
    <property type="evidence" value="ECO:0007669"/>
    <property type="project" value="UniProtKB-KW"/>
</dbReference>
<keyword evidence="3" id="KW-0067">ATP-binding</keyword>
<evidence type="ECO:0000313" key="5">
    <source>
        <dbReference type="EMBL" id="CAK3868073.1"/>
    </source>
</evidence>
<evidence type="ECO:0000256" key="3">
    <source>
        <dbReference type="ARBA" id="ARBA00022840"/>
    </source>
</evidence>
<dbReference type="EMBL" id="CAVMBE010000008">
    <property type="protein sequence ID" value="CAK3868073.1"/>
    <property type="molecule type" value="Genomic_DNA"/>
</dbReference>
<accession>A0AAI8YTX7</accession>
<evidence type="ECO:0000256" key="1">
    <source>
        <dbReference type="ARBA" id="ARBA00010322"/>
    </source>
</evidence>
<feature type="compositionally biased region" description="Basic and acidic residues" evidence="4">
    <location>
        <begin position="676"/>
        <end position="694"/>
    </location>
</feature>
<keyword evidence="6" id="KW-1185">Reference proteome</keyword>
<dbReference type="GO" id="GO:0005739">
    <property type="term" value="C:mitochondrion"/>
    <property type="evidence" value="ECO:0007669"/>
    <property type="project" value="TreeGrafter"/>
</dbReference>
<dbReference type="Pfam" id="PF03969">
    <property type="entry name" value="AFG1_ATPase"/>
    <property type="match status" value="2"/>
</dbReference>
<dbReference type="PANTHER" id="PTHR12169">
    <property type="entry name" value="ATPASE N2B"/>
    <property type="match status" value="1"/>
</dbReference>
<feature type="region of interest" description="Disordered" evidence="4">
    <location>
        <begin position="722"/>
        <end position="744"/>
    </location>
</feature>
<dbReference type="InterPro" id="IPR027417">
    <property type="entry name" value="P-loop_NTPase"/>
</dbReference>
<comment type="similarity">
    <text evidence="1">Belongs to the AFG1 ATPase family.</text>
</comment>
<dbReference type="Proteomes" id="UP001296104">
    <property type="component" value="Unassembled WGS sequence"/>
</dbReference>
<gene>
    <name evidence="5" type="ORF">LECACI_7A001934</name>
</gene>
<name>A0AAI8YTX7_9PEZI</name>
<comment type="caution">
    <text evidence="5">The sequence shown here is derived from an EMBL/GenBank/DDBJ whole genome shotgun (WGS) entry which is preliminary data.</text>
</comment>
<feature type="compositionally biased region" description="Basic and acidic residues" evidence="4">
    <location>
        <begin position="733"/>
        <end position="744"/>
    </location>
</feature>
<evidence type="ECO:0000313" key="6">
    <source>
        <dbReference type="Proteomes" id="UP001296104"/>
    </source>
</evidence>
<protein>
    <submittedName>
        <fullName evidence="5">Lactation elevated 1 B</fullName>
    </submittedName>
</protein>
<sequence>MAAASTGLAITNPLVKYRALVATKAITPDPSQHRLAIHLAKLYERLKDYEPELEYSHRLDQISRAVNAGSRQRRIFTAQDASPPPPPPRPSAWRRWFAEKERRDTLALTRKLTSHESALQMDSPRGLMLHGDVGTGKSMLIDLFADTLPNRKKRRSHFNTFMLETFAKLEALRAERSSISRFADDDYSLLWLAKDMIQTSPILFLDEFQMPDRVASKILTNLMTGFFQLGGVLIATSNRMPEELAKAAGIGFAPAPRRNFGWQLGFRRRDDGAGQYNEFVAFLEVLRARCEVWEMEGGKDWRRIESGSVAPHREIDEVVLADSAGNIAFEEPATVAETSEEHRAMPKRYIVPTQLDGRGDPLDSALIAATDGQGVDRVTWSAETLSVYGRKIAVPRTFQGVTMWTFDELCKATFGPADYITLASTYHTLILTDVPVLTWLMKNEARRFITLLDALYECRCKLFVSAAAGPDDIFFPEEQMKAREQGEGDSGDSVYSETLSEVYQDATAPFRPNVLTENPNYAEPETEPDYTHARLAGLLRADSLEDGAPTGRSRGEKGGSAGNPFGRSFGKTDAEMERKPIDPDEVRYTARPDFQKTSAFTGEDERFAYKRAQSRLWEMCSQRWWDRSEPDWHRPTPREVRRWESIGGEVVNAPHYSEAAGRLLGGRTEIQLQGETEDKTRDERSFRWPERSKEVQSPFQRAREPPKKISWTHFWGTIKWPGRAGAWGQGPDGLKDRGRERRSS</sequence>
<dbReference type="PANTHER" id="PTHR12169:SF2">
    <property type="entry name" value="AFG1P"/>
    <property type="match status" value="1"/>
</dbReference>
<feature type="region of interest" description="Disordered" evidence="4">
    <location>
        <begin position="544"/>
        <end position="588"/>
    </location>
</feature>
<dbReference type="SUPFAM" id="SSF52540">
    <property type="entry name" value="P-loop containing nucleoside triphosphate hydrolases"/>
    <property type="match status" value="1"/>
</dbReference>
<reference evidence="5" key="1">
    <citation type="submission" date="2023-11" db="EMBL/GenBank/DDBJ databases">
        <authorList>
            <person name="Alioto T."/>
            <person name="Alioto T."/>
            <person name="Gomez Garrido J."/>
        </authorList>
    </citation>
    <scope>NUCLEOTIDE SEQUENCE</scope>
</reference>
<feature type="region of interest" description="Disordered" evidence="4">
    <location>
        <begin position="667"/>
        <end position="706"/>
    </location>
</feature>
<dbReference type="AlphaFoldDB" id="A0AAI8YTX7"/>
<feature type="compositionally biased region" description="Basic and acidic residues" evidence="4">
    <location>
        <begin position="570"/>
        <end position="588"/>
    </location>
</feature>
<proteinExistence type="inferred from homology"/>
<dbReference type="GO" id="GO:0016887">
    <property type="term" value="F:ATP hydrolysis activity"/>
    <property type="evidence" value="ECO:0007669"/>
    <property type="project" value="InterPro"/>
</dbReference>
<keyword evidence="2" id="KW-0547">Nucleotide-binding</keyword>
<evidence type="ECO:0000256" key="2">
    <source>
        <dbReference type="ARBA" id="ARBA00022741"/>
    </source>
</evidence>
<dbReference type="Gene3D" id="3.40.50.300">
    <property type="entry name" value="P-loop containing nucleotide triphosphate hydrolases"/>
    <property type="match status" value="1"/>
</dbReference>